<proteinExistence type="predicted"/>
<name>A0A1I9KKB7_9CAUD</name>
<accession>A0A1I9KKB7</accession>
<dbReference type="EMBL" id="KU052488">
    <property type="protein sequence ID" value="ALY06922.1"/>
    <property type="molecule type" value="Genomic_DNA"/>
</dbReference>
<evidence type="ECO:0000313" key="2">
    <source>
        <dbReference type="Proteomes" id="UP000223158"/>
    </source>
</evidence>
<organism evidence="1 2">
    <name type="scientific">Lactobacillus phage SA-C12</name>
    <dbReference type="NCBI Taxonomy" id="1755697"/>
    <lineage>
        <taxon>Viruses</taxon>
        <taxon>Duplodnaviria</taxon>
        <taxon>Heunggongvirae</taxon>
        <taxon>Uroviricota</taxon>
        <taxon>Caudoviricetes</taxon>
        <taxon>Tybeckvirinae</taxon>
        <taxon>Lenusvirus</taxon>
        <taxon>Lenusvirus SAC12</taxon>
    </lineage>
</organism>
<gene>
    <name evidence="1" type="ORF">SAC12_101</name>
</gene>
<protein>
    <submittedName>
        <fullName evidence="1">Uncharacterized protein</fullName>
    </submittedName>
</protein>
<sequence length="72" mass="8169">MRYCKSSILSFKTSILSWYSSTFSSSQLIRSDSSMKSLNIIIITINRIMNVIIICQVICNNFELVGRNSIAN</sequence>
<keyword evidence="2" id="KW-1185">Reference proteome</keyword>
<dbReference type="Proteomes" id="UP000223158">
    <property type="component" value="Segment"/>
</dbReference>
<reference evidence="1 2" key="1">
    <citation type="submission" date="2015-11" db="EMBL/GenBank/DDBJ databases">
        <title>Lactobacillus brevis bacteriophage SA-C12: a mosaic Myoviridae member.</title>
        <authorList>
            <person name="Mahony J."/>
        </authorList>
    </citation>
    <scope>NUCLEOTIDE SEQUENCE [LARGE SCALE GENOMIC DNA]</scope>
</reference>
<evidence type="ECO:0000313" key="1">
    <source>
        <dbReference type="EMBL" id="ALY06922.1"/>
    </source>
</evidence>